<sequence length="144" mass="16063">MAENEALTYDSCFSRKLASGYTTIIPLDGQKSTLHYPVAKTGEATILDQLNAQLTRRPIKMGQNYACGKRSQKGHKRARTKGEEPITVLKCPYESTIQVLSVADPLHMGDPTRWSANMTAGTLPLQYKSRNRQAHHHHRNSTAT</sequence>
<gene>
    <name evidence="1" type="ORF">L195_g043015</name>
</gene>
<organism evidence="1 2">
    <name type="scientific">Trifolium pratense</name>
    <name type="common">Red clover</name>
    <dbReference type="NCBI Taxonomy" id="57577"/>
    <lineage>
        <taxon>Eukaryota</taxon>
        <taxon>Viridiplantae</taxon>
        <taxon>Streptophyta</taxon>
        <taxon>Embryophyta</taxon>
        <taxon>Tracheophyta</taxon>
        <taxon>Spermatophyta</taxon>
        <taxon>Magnoliopsida</taxon>
        <taxon>eudicotyledons</taxon>
        <taxon>Gunneridae</taxon>
        <taxon>Pentapetalae</taxon>
        <taxon>rosids</taxon>
        <taxon>fabids</taxon>
        <taxon>Fabales</taxon>
        <taxon>Fabaceae</taxon>
        <taxon>Papilionoideae</taxon>
        <taxon>50 kb inversion clade</taxon>
        <taxon>NPAAA clade</taxon>
        <taxon>Hologalegina</taxon>
        <taxon>IRL clade</taxon>
        <taxon>Trifolieae</taxon>
        <taxon>Trifolium</taxon>
    </lineage>
</organism>
<reference evidence="1 2" key="1">
    <citation type="journal article" date="2014" name="Am. J. Bot.">
        <title>Genome assembly and annotation for red clover (Trifolium pratense; Fabaceae).</title>
        <authorList>
            <person name="Istvanek J."/>
            <person name="Jaros M."/>
            <person name="Krenek A."/>
            <person name="Repkova J."/>
        </authorList>
    </citation>
    <scope>NUCLEOTIDE SEQUENCE [LARGE SCALE GENOMIC DNA]</scope>
    <source>
        <strain evidence="2">cv. Tatra</strain>
        <tissue evidence="1">Young leaves</tissue>
    </source>
</reference>
<accession>A0A2K3M801</accession>
<reference evidence="1 2" key="2">
    <citation type="journal article" date="2017" name="Front. Plant Sci.">
        <title>Gene Classification and Mining of Molecular Markers Useful in Red Clover (Trifolium pratense) Breeding.</title>
        <authorList>
            <person name="Istvanek J."/>
            <person name="Dluhosova J."/>
            <person name="Dluhos P."/>
            <person name="Patkova L."/>
            <person name="Nedelnik J."/>
            <person name="Repkova J."/>
        </authorList>
    </citation>
    <scope>NUCLEOTIDE SEQUENCE [LARGE SCALE GENOMIC DNA]</scope>
    <source>
        <strain evidence="2">cv. Tatra</strain>
        <tissue evidence="1">Young leaves</tissue>
    </source>
</reference>
<comment type="caution">
    <text evidence="1">The sequence shown here is derived from an EMBL/GenBank/DDBJ whole genome shotgun (WGS) entry which is preliminary data.</text>
</comment>
<proteinExistence type="predicted"/>
<dbReference type="Proteomes" id="UP000236291">
    <property type="component" value="Unassembled WGS sequence"/>
</dbReference>
<dbReference type="AlphaFoldDB" id="A0A2K3M801"/>
<dbReference type="EMBL" id="ASHM01052536">
    <property type="protein sequence ID" value="PNX86932.1"/>
    <property type="molecule type" value="Genomic_DNA"/>
</dbReference>
<name>A0A2K3M801_TRIPR</name>
<evidence type="ECO:0000313" key="2">
    <source>
        <dbReference type="Proteomes" id="UP000236291"/>
    </source>
</evidence>
<protein>
    <submittedName>
        <fullName evidence="1">Uncharacterized protein</fullName>
    </submittedName>
</protein>
<evidence type="ECO:0000313" key="1">
    <source>
        <dbReference type="EMBL" id="PNX86932.1"/>
    </source>
</evidence>